<comment type="similarity">
    <text evidence="2">Belongs to the GSP E family.</text>
</comment>
<evidence type="ECO:0000313" key="8">
    <source>
        <dbReference type="Proteomes" id="UP000033423"/>
    </source>
</evidence>
<dbReference type="NCBIfam" id="TIGR02538">
    <property type="entry name" value="type_IV_pilB"/>
    <property type="match status" value="1"/>
</dbReference>
<name>A0A0F3GKU3_9BACT</name>
<dbReference type="PATRIC" id="fig|29290.4.peg.6907"/>
<keyword evidence="5" id="KW-0067">ATP-binding</keyword>
<dbReference type="Pfam" id="PF05157">
    <property type="entry name" value="MshEN"/>
    <property type="match status" value="1"/>
</dbReference>
<dbReference type="CDD" id="cd01129">
    <property type="entry name" value="PulE-GspE-like"/>
    <property type="match status" value="1"/>
</dbReference>
<dbReference type="SUPFAM" id="SSF160246">
    <property type="entry name" value="EspE N-terminal domain-like"/>
    <property type="match status" value="1"/>
</dbReference>
<dbReference type="FunFam" id="3.40.50.300:FF:000398">
    <property type="entry name" value="Type IV pilus assembly ATPase PilB"/>
    <property type="match status" value="1"/>
</dbReference>
<organism evidence="7 8">
    <name type="scientific">Candidatus Magnetobacterium bavaricum</name>
    <dbReference type="NCBI Taxonomy" id="29290"/>
    <lineage>
        <taxon>Bacteria</taxon>
        <taxon>Pseudomonadati</taxon>
        <taxon>Nitrospirota</taxon>
        <taxon>Thermodesulfovibrionia</taxon>
        <taxon>Thermodesulfovibrionales</taxon>
        <taxon>Candidatus Magnetobacteriaceae</taxon>
        <taxon>Candidatus Magnetobacterium</taxon>
    </lineage>
</organism>
<dbReference type="InterPro" id="IPR001482">
    <property type="entry name" value="T2SS/T4SS_dom"/>
</dbReference>
<dbReference type="SUPFAM" id="SSF52540">
    <property type="entry name" value="P-loop containing nucleoside triphosphate hydrolases"/>
    <property type="match status" value="1"/>
</dbReference>
<dbReference type="GO" id="GO:0016887">
    <property type="term" value="F:ATP hydrolysis activity"/>
    <property type="evidence" value="ECO:0007669"/>
    <property type="project" value="InterPro"/>
</dbReference>
<reference evidence="7 8" key="1">
    <citation type="submission" date="2015-02" db="EMBL/GenBank/DDBJ databases">
        <title>Single-cell genomics of uncultivated deep-branching MTB reveals a conserved set of magnetosome genes.</title>
        <authorList>
            <person name="Kolinko S."/>
            <person name="Richter M."/>
            <person name="Glockner F.O."/>
            <person name="Brachmann A."/>
            <person name="Schuler D."/>
        </authorList>
    </citation>
    <scope>NUCLEOTIDE SEQUENCE [LARGE SCALE GENOMIC DNA]</scope>
    <source>
        <strain evidence="7">TM-1</strain>
    </source>
</reference>
<dbReference type="GO" id="GO:0005524">
    <property type="term" value="F:ATP binding"/>
    <property type="evidence" value="ECO:0007669"/>
    <property type="project" value="UniProtKB-KW"/>
</dbReference>
<dbReference type="InterPro" id="IPR037257">
    <property type="entry name" value="T2SS_E_N_sf"/>
</dbReference>
<comment type="caution">
    <text evidence="7">The sequence shown here is derived from an EMBL/GenBank/DDBJ whole genome shotgun (WGS) entry which is preliminary data.</text>
</comment>
<keyword evidence="8" id="KW-1185">Reference proteome</keyword>
<accession>A0A0F3GKU3</accession>
<dbReference type="InterPro" id="IPR027417">
    <property type="entry name" value="P-loop_NTPase"/>
</dbReference>
<evidence type="ECO:0000259" key="6">
    <source>
        <dbReference type="PROSITE" id="PS00662"/>
    </source>
</evidence>
<dbReference type="Proteomes" id="UP000033423">
    <property type="component" value="Unassembled WGS sequence"/>
</dbReference>
<dbReference type="InterPro" id="IPR013374">
    <property type="entry name" value="ATPase_typ4_pilus-assembl_PilB"/>
</dbReference>
<dbReference type="GO" id="GO:0009297">
    <property type="term" value="P:pilus assembly"/>
    <property type="evidence" value="ECO:0007669"/>
    <property type="project" value="InterPro"/>
</dbReference>
<evidence type="ECO:0000256" key="2">
    <source>
        <dbReference type="ARBA" id="ARBA00006611"/>
    </source>
</evidence>
<dbReference type="PROSITE" id="PS00662">
    <property type="entry name" value="T2SP_E"/>
    <property type="match status" value="1"/>
</dbReference>
<dbReference type="Gene3D" id="3.30.300.160">
    <property type="entry name" value="Type II secretion system, protein E, N-terminal domain"/>
    <property type="match status" value="1"/>
</dbReference>
<keyword evidence="4" id="KW-0547">Nucleotide-binding</keyword>
<dbReference type="EMBL" id="LACI01002253">
    <property type="protein sequence ID" value="KJU82589.1"/>
    <property type="molecule type" value="Genomic_DNA"/>
</dbReference>
<dbReference type="AlphaFoldDB" id="A0A0F3GKU3"/>
<dbReference type="InterPro" id="IPR007831">
    <property type="entry name" value="T2SS_GspE_N"/>
</dbReference>
<evidence type="ECO:0000256" key="3">
    <source>
        <dbReference type="ARBA" id="ARBA00022490"/>
    </source>
</evidence>
<dbReference type="InterPro" id="IPR003593">
    <property type="entry name" value="AAA+_ATPase"/>
</dbReference>
<keyword evidence="3" id="KW-0963">Cytoplasm</keyword>
<dbReference type="FunFam" id="3.30.300.160:FF:000002">
    <property type="entry name" value="Type II secretion system protein E"/>
    <property type="match status" value="1"/>
</dbReference>
<dbReference type="FunFam" id="3.30.450.90:FF:000001">
    <property type="entry name" value="Type II secretion system ATPase GspE"/>
    <property type="match status" value="1"/>
</dbReference>
<protein>
    <submittedName>
        <fullName evidence="7">Type IV-A pilus assembly ATPase PilB</fullName>
    </submittedName>
</protein>
<dbReference type="GO" id="GO:0005737">
    <property type="term" value="C:cytoplasm"/>
    <property type="evidence" value="ECO:0007669"/>
    <property type="project" value="UniProtKB-SubCell"/>
</dbReference>
<dbReference type="SMART" id="SM00382">
    <property type="entry name" value="AAA"/>
    <property type="match status" value="1"/>
</dbReference>
<dbReference type="PANTHER" id="PTHR30258">
    <property type="entry name" value="TYPE II SECRETION SYSTEM PROTEIN GSPE-RELATED"/>
    <property type="match status" value="1"/>
</dbReference>
<evidence type="ECO:0000256" key="5">
    <source>
        <dbReference type="ARBA" id="ARBA00022840"/>
    </source>
</evidence>
<dbReference type="GO" id="GO:0005886">
    <property type="term" value="C:plasma membrane"/>
    <property type="evidence" value="ECO:0007669"/>
    <property type="project" value="TreeGrafter"/>
</dbReference>
<sequence>MAAGSVSVLGELLVRSGLVEEKQVKEAFEVSKKEGKRLGSVLVKMGFVKEDALASFFSKQYKVPLIDMSQYQIDTELVKKIPFERARRNTLIPITMEGDALRIAIADPTNNPAIEDVKFITRMKVTVHVATESTIVKAIEEYYPKTEQLKAAATAAPAKSSEKTSLDMSEIDKLIKKTTSNVAVVEQKEDKISLQDASAAPIIQLVNGILMNAIDARASDIHIEPQEKALIVRYRIDGVLKQAFPDFPERIKNPLVSRIKIMSRLDISERRIPQDGRIKIKFGESSEIDFRVSTLPLQFGEKVVMRILDKSNLNLDLSVLGFDDTQLNDFVEAIEKPYGMVLVTGPTGSGKTTTLYSGLSHLNKPGVNIMTAEDPVEYNLIGINQVQVKPEVGLTFAAALRSFLRQDPDIILVGEIRDQETAEIGVKAALTGHLVLSTLHTNDAPATITRLLNIGIEPFLVSSSVILVIAQRLARRICKNCEKIEQKMPEQVLLKAGVAPEEIADFKSYVGKGCEACNNTGYKGRLALHEVMPMRTELKEVILNGGTAESIKREAVKLGMRTLRQSGLHRAKQGLTTVDEVFRCTFGD</sequence>
<evidence type="ECO:0000256" key="1">
    <source>
        <dbReference type="ARBA" id="ARBA00004496"/>
    </source>
</evidence>
<comment type="subcellular location">
    <subcellularLocation>
        <location evidence="1">Cytoplasm</location>
    </subcellularLocation>
</comment>
<dbReference type="PANTHER" id="PTHR30258:SF1">
    <property type="entry name" value="PROTEIN TRANSPORT PROTEIN HOFB HOMOLOG"/>
    <property type="match status" value="1"/>
</dbReference>
<dbReference type="Gene3D" id="3.40.50.300">
    <property type="entry name" value="P-loop containing nucleotide triphosphate hydrolases"/>
    <property type="match status" value="1"/>
</dbReference>
<proteinExistence type="inferred from homology"/>
<dbReference type="Pfam" id="PF00437">
    <property type="entry name" value="T2SSE"/>
    <property type="match status" value="1"/>
</dbReference>
<evidence type="ECO:0000313" key="7">
    <source>
        <dbReference type="EMBL" id="KJU82589.1"/>
    </source>
</evidence>
<dbReference type="Gene3D" id="3.30.450.90">
    <property type="match status" value="1"/>
</dbReference>
<gene>
    <name evidence="7" type="ORF">MBAV_005222</name>
</gene>
<feature type="domain" description="Bacterial type II secretion system protein E" evidence="6">
    <location>
        <begin position="404"/>
        <end position="418"/>
    </location>
</feature>
<evidence type="ECO:0000256" key="4">
    <source>
        <dbReference type="ARBA" id="ARBA00022741"/>
    </source>
</evidence>